<dbReference type="Gene3D" id="1.20.120.530">
    <property type="entry name" value="GntR ligand-binding domain-like"/>
    <property type="match status" value="1"/>
</dbReference>
<dbReference type="EMBL" id="VSSQ01002125">
    <property type="protein sequence ID" value="MPM13480.1"/>
    <property type="molecule type" value="Genomic_DNA"/>
</dbReference>
<dbReference type="PROSITE" id="PS50949">
    <property type="entry name" value="HTH_GNTR"/>
    <property type="match status" value="1"/>
</dbReference>
<dbReference type="Gene3D" id="1.10.10.10">
    <property type="entry name" value="Winged helix-like DNA-binding domain superfamily/Winged helix DNA-binding domain"/>
    <property type="match status" value="1"/>
</dbReference>
<dbReference type="SUPFAM" id="SSF46785">
    <property type="entry name" value="Winged helix' DNA-binding domain"/>
    <property type="match status" value="1"/>
</dbReference>
<keyword evidence="1" id="KW-0805">Transcription regulation</keyword>
<dbReference type="InterPro" id="IPR036388">
    <property type="entry name" value="WH-like_DNA-bd_sf"/>
</dbReference>
<evidence type="ECO:0000256" key="1">
    <source>
        <dbReference type="ARBA" id="ARBA00023015"/>
    </source>
</evidence>
<protein>
    <submittedName>
        <fullName evidence="5">Glc operon transcriptional activator</fullName>
    </submittedName>
</protein>
<evidence type="ECO:0000256" key="2">
    <source>
        <dbReference type="ARBA" id="ARBA00023125"/>
    </source>
</evidence>
<organism evidence="5">
    <name type="scientific">bioreactor metagenome</name>
    <dbReference type="NCBI Taxonomy" id="1076179"/>
    <lineage>
        <taxon>unclassified sequences</taxon>
        <taxon>metagenomes</taxon>
        <taxon>ecological metagenomes</taxon>
    </lineage>
</organism>
<dbReference type="CDD" id="cd07377">
    <property type="entry name" value="WHTH_GntR"/>
    <property type="match status" value="1"/>
</dbReference>
<accession>A0A644XB84</accession>
<dbReference type="SMART" id="SM00345">
    <property type="entry name" value="HTH_GNTR"/>
    <property type="match status" value="1"/>
</dbReference>
<evidence type="ECO:0000259" key="4">
    <source>
        <dbReference type="PROSITE" id="PS50949"/>
    </source>
</evidence>
<reference evidence="5" key="1">
    <citation type="submission" date="2019-08" db="EMBL/GenBank/DDBJ databases">
        <authorList>
            <person name="Kucharzyk K."/>
            <person name="Murdoch R.W."/>
            <person name="Higgins S."/>
            <person name="Loffler F."/>
        </authorList>
    </citation>
    <scope>NUCLEOTIDE SEQUENCE</scope>
</reference>
<evidence type="ECO:0000313" key="5">
    <source>
        <dbReference type="EMBL" id="MPM13480.1"/>
    </source>
</evidence>
<dbReference type="PRINTS" id="PR00035">
    <property type="entry name" value="HTHGNTR"/>
</dbReference>
<dbReference type="PANTHER" id="PTHR43537:SF5">
    <property type="entry name" value="UXU OPERON TRANSCRIPTIONAL REGULATOR"/>
    <property type="match status" value="1"/>
</dbReference>
<dbReference type="Pfam" id="PF07729">
    <property type="entry name" value="FCD"/>
    <property type="match status" value="1"/>
</dbReference>
<sequence>MDPVLRVSIVQQVEDRIKTLIDQGGFHPDEKLPTEIELCQRLGVGRGTVREAFRLLQAKGYVTIKPGRGAFVAITPPDDSGAIDWLVENEKGLRDSIDIRAALEPMAARRMAERCTDQDIRRLSEIHCAFLNAVSEEDPVRIARLDEQFHSAIVEGSGNGLLIDINSHVCEGMSLFRSKTFQVEQNVRNAIEPHTNIFHAIVQRNPDLTEREMRIHLEKVQEDLTQNISIPGHRKV</sequence>
<name>A0A644XB84_9ZZZZ</name>
<proteinExistence type="predicted"/>
<dbReference type="InterPro" id="IPR008920">
    <property type="entry name" value="TF_FadR/GntR_C"/>
</dbReference>
<dbReference type="AlphaFoldDB" id="A0A644XB84"/>
<keyword evidence="2" id="KW-0238">DNA-binding</keyword>
<dbReference type="InterPro" id="IPR000524">
    <property type="entry name" value="Tscrpt_reg_HTH_GntR"/>
</dbReference>
<dbReference type="SUPFAM" id="SSF48008">
    <property type="entry name" value="GntR ligand-binding domain-like"/>
    <property type="match status" value="1"/>
</dbReference>
<evidence type="ECO:0000256" key="3">
    <source>
        <dbReference type="ARBA" id="ARBA00023163"/>
    </source>
</evidence>
<dbReference type="GO" id="GO:0003700">
    <property type="term" value="F:DNA-binding transcription factor activity"/>
    <property type="evidence" value="ECO:0007669"/>
    <property type="project" value="InterPro"/>
</dbReference>
<comment type="caution">
    <text evidence="5">The sequence shown here is derived from an EMBL/GenBank/DDBJ whole genome shotgun (WGS) entry which is preliminary data.</text>
</comment>
<feature type="domain" description="HTH gntR-type" evidence="4">
    <location>
        <begin position="7"/>
        <end position="75"/>
    </location>
</feature>
<dbReference type="GO" id="GO:0003677">
    <property type="term" value="F:DNA binding"/>
    <property type="evidence" value="ECO:0007669"/>
    <property type="project" value="UniProtKB-KW"/>
</dbReference>
<dbReference type="InterPro" id="IPR011711">
    <property type="entry name" value="GntR_C"/>
</dbReference>
<dbReference type="PANTHER" id="PTHR43537">
    <property type="entry name" value="TRANSCRIPTIONAL REGULATOR, GNTR FAMILY"/>
    <property type="match status" value="1"/>
</dbReference>
<dbReference type="SMART" id="SM00895">
    <property type="entry name" value="FCD"/>
    <property type="match status" value="1"/>
</dbReference>
<dbReference type="InterPro" id="IPR036390">
    <property type="entry name" value="WH_DNA-bd_sf"/>
</dbReference>
<dbReference type="Pfam" id="PF00392">
    <property type="entry name" value="GntR"/>
    <property type="match status" value="1"/>
</dbReference>
<gene>
    <name evidence="5" type="primary">glcC_4</name>
    <name evidence="5" type="ORF">SDC9_59837</name>
</gene>
<keyword evidence="3" id="KW-0804">Transcription</keyword>